<keyword evidence="3" id="KW-0507">mRNA processing</keyword>
<evidence type="ECO:0000256" key="1">
    <source>
        <dbReference type="ARBA" id="ARBA00004123"/>
    </source>
</evidence>
<accession>G2XJ82</accession>
<evidence type="ECO:0000313" key="10">
    <source>
        <dbReference type="Proteomes" id="UP000001611"/>
    </source>
</evidence>
<organism evidence="9 10">
    <name type="scientific">Verticillium dahliae (strain VdLs.17 / ATCC MYA-4575 / FGSC 10137)</name>
    <name type="common">Verticillium wilt</name>
    <dbReference type="NCBI Taxonomy" id="498257"/>
    <lineage>
        <taxon>Eukaryota</taxon>
        <taxon>Fungi</taxon>
        <taxon>Dikarya</taxon>
        <taxon>Ascomycota</taxon>
        <taxon>Pezizomycotina</taxon>
        <taxon>Sordariomycetes</taxon>
        <taxon>Hypocreomycetidae</taxon>
        <taxon>Glomerellales</taxon>
        <taxon>Plectosphaerellaceae</taxon>
        <taxon>Verticillium</taxon>
    </lineage>
</organism>
<feature type="compositionally biased region" description="Basic residues" evidence="7">
    <location>
        <begin position="310"/>
        <end position="319"/>
    </location>
</feature>
<keyword evidence="5" id="KW-0508">mRNA splicing</keyword>
<gene>
    <name evidence="9" type="ORF">VDAG_10214</name>
</gene>
<evidence type="ECO:0000256" key="7">
    <source>
        <dbReference type="SAM" id="MobiDB-lite"/>
    </source>
</evidence>
<evidence type="ECO:0000256" key="3">
    <source>
        <dbReference type="ARBA" id="ARBA00022664"/>
    </source>
</evidence>
<comment type="subcellular location">
    <subcellularLocation>
        <location evidence="1">Nucleus</location>
    </subcellularLocation>
</comment>
<evidence type="ECO:0000256" key="6">
    <source>
        <dbReference type="ARBA" id="ARBA00023242"/>
    </source>
</evidence>
<feature type="region of interest" description="Disordered" evidence="7">
    <location>
        <begin position="1"/>
        <end position="241"/>
    </location>
</feature>
<dbReference type="GO" id="GO:0071008">
    <property type="term" value="C:U2-type post-mRNA release spliceosomal complex"/>
    <property type="evidence" value="ECO:0007669"/>
    <property type="project" value="TreeGrafter"/>
</dbReference>
<keyword evidence="10" id="KW-1185">Reference proteome</keyword>
<dbReference type="Pfam" id="PF12457">
    <property type="entry name" value="TIP_N"/>
    <property type="match status" value="1"/>
</dbReference>
<feature type="region of interest" description="Disordered" evidence="7">
    <location>
        <begin position="278"/>
        <end position="334"/>
    </location>
</feature>
<dbReference type="OMA" id="CEQDIIQ"/>
<dbReference type="HOGENOM" id="CLU_007977_0_0_1"/>
<evidence type="ECO:0000313" key="9">
    <source>
        <dbReference type="EMBL" id="EGY20585.1"/>
    </source>
</evidence>
<keyword evidence="6" id="KW-0539">Nucleus</keyword>
<feature type="domain" description="G-patch" evidence="8">
    <location>
        <begin position="235"/>
        <end position="281"/>
    </location>
</feature>
<dbReference type="InParanoid" id="G2XJ82"/>
<dbReference type="AlphaFoldDB" id="G2XJ82"/>
<dbReference type="InterPro" id="IPR022159">
    <property type="entry name" value="STIP/TFIP11_N"/>
</dbReference>
<dbReference type="PROSITE" id="PS50174">
    <property type="entry name" value="G_PATCH"/>
    <property type="match status" value="1"/>
</dbReference>
<reference evidence="9 10" key="1">
    <citation type="submission" date="2008-03" db="EMBL/GenBank/DDBJ databases">
        <title>The Genome Sequence of Verticillium dahliae VdLs.17.</title>
        <authorList>
            <consortium name="The Broad Institute Genome Sequencing Platform"/>
            <person name="Ma L.-J.J."/>
            <person name="Klosterman S.J."/>
            <person name="Subbarao K."/>
            <person name="Dobinson K."/>
            <person name="Veronese P."/>
            <person name="Kang S."/>
            <person name="Gold S.E."/>
            <person name="Young S."/>
            <person name="Jaffe D."/>
            <person name="Gnerre S."/>
            <person name="Berlin A."/>
            <person name="Heiman D."/>
            <person name="Hepburn T."/>
            <person name="Sykes S."/>
            <person name="Alvarado L."/>
            <person name="Kodira C.D."/>
            <person name="Lander E."/>
            <person name="Galagan J."/>
            <person name="Nusbaum C."/>
            <person name="Birren B."/>
        </authorList>
    </citation>
    <scope>NUCLEOTIDE SEQUENCE [LARGE SCALE GENOMIC DNA]</scope>
    <source>
        <strain evidence="10">VdLs.17 / ATCC MYA-4575 / FGSC 10137</strain>
    </source>
</reference>
<dbReference type="InterPro" id="IPR022783">
    <property type="entry name" value="GCFC_dom"/>
</dbReference>
<dbReference type="PANTHER" id="PTHR23329">
    <property type="entry name" value="TUFTELIN-INTERACTING PROTEIN 11-RELATED"/>
    <property type="match status" value="1"/>
</dbReference>
<evidence type="ECO:0000259" key="8">
    <source>
        <dbReference type="PROSITE" id="PS50174"/>
    </source>
</evidence>
<dbReference type="InterPro" id="IPR000467">
    <property type="entry name" value="G_patch_dom"/>
</dbReference>
<reference evidence="10" key="2">
    <citation type="journal article" date="2011" name="PLoS Pathog.">
        <title>Comparative genomics yields insights into niche adaptation of plant vascular wilt pathogens.</title>
        <authorList>
            <person name="Klosterman S.J."/>
            <person name="Subbarao K.V."/>
            <person name="Kang S."/>
            <person name="Veronese P."/>
            <person name="Gold S.E."/>
            <person name="Thomma B.P.H.J."/>
            <person name="Chen Z."/>
            <person name="Henrissat B."/>
            <person name="Lee Y.-H."/>
            <person name="Park J."/>
            <person name="Garcia-Pedrajas M.D."/>
            <person name="Barbara D.J."/>
            <person name="Anchieta A."/>
            <person name="de Jonge R."/>
            <person name="Santhanam P."/>
            <person name="Maruthachalam K."/>
            <person name="Atallah Z."/>
            <person name="Amyotte S.G."/>
            <person name="Paz Z."/>
            <person name="Inderbitzin P."/>
            <person name="Hayes R.J."/>
            <person name="Heiman D.I."/>
            <person name="Young S."/>
            <person name="Zeng Q."/>
            <person name="Engels R."/>
            <person name="Galagan J."/>
            <person name="Cuomo C.A."/>
            <person name="Dobinson K.F."/>
            <person name="Ma L.-J."/>
        </authorList>
    </citation>
    <scope>NUCLEOTIDE SEQUENCE [LARGE SCALE GENOMIC DNA]</scope>
    <source>
        <strain evidence="10">VdLs.17 / ATCC MYA-4575 / FGSC 10137</strain>
    </source>
</reference>
<name>G2XJ82_VERDV</name>
<keyword evidence="4" id="KW-0747">Spliceosome</keyword>
<evidence type="ECO:0000256" key="5">
    <source>
        <dbReference type="ARBA" id="ARBA00023187"/>
    </source>
</evidence>
<dbReference type="KEGG" id="vda:VDAG_10214"/>
<dbReference type="Pfam" id="PF07842">
    <property type="entry name" value="GCFC"/>
    <property type="match status" value="1"/>
</dbReference>
<dbReference type="SMART" id="SM00443">
    <property type="entry name" value="G_patch"/>
    <property type="match status" value="1"/>
</dbReference>
<dbReference type="OrthoDB" id="4822at2759"/>
<feature type="compositionally biased region" description="Basic and acidic residues" evidence="7">
    <location>
        <begin position="279"/>
        <end position="300"/>
    </location>
</feature>
<feature type="compositionally biased region" description="Acidic residues" evidence="7">
    <location>
        <begin position="24"/>
        <end position="33"/>
    </location>
</feature>
<dbReference type="InterPro" id="IPR045211">
    <property type="entry name" value="TFP11/STIP/Ntr1"/>
</dbReference>
<dbReference type="eggNOG" id="KOG2184">
    <property type="taxonomic scope" value="Eukaryota"/>
</dbReference>
<comment type="similarity">
    <text evidence="2">Belongs to the TFP11/STIP family.</text>
</comment>
<dbReference type="RefSeq" id="XP_009658212.1">
    <property type="nucleotide sequence ID" value="XM_009659917.1"/>
</dbReference>
<proteinExistence type="inferred from homology"/>
<feature type="compositionally biased region" description="Acidic residues" evidence="7">
    <location>
        <begin position="121"/>
        <end position="135"/>
    </location>
</feature>
<dbReference type="EMBL" id="DS572727">
    <property type="protein sequence ID" value="EGY20585.1"/>
    <property type="molecule type" value="Genomic_DNA"/>
</dbReference>
<sequence>MSAFPTFDPSRLTKKSAAAQYSSDSEEDNDDEFTTPIVDPAAEDDFHNSNPRKRRRVGESKDRAALGIFASDSEDDGPGKRWKKKTLRGKGMSFVSTGTMANAQDEKEYSDDSDRNGPPAAEEDDEEDDEEEEEAAGVGLGLRSATSGGLGFAPATKDEDTEMQGQDEAPYKPSFVKTKFDGRNPLGRGFVPSSARQPVLTNFEDDEKPTKPTIARPSAFAPSRDGKGSTSKPNPKSFGARMMAKMGYVEGTGLGKESQGRNVIIEANLRPQGVGLGAVKEKSVSERREEKRQAELRGEVVVDSDEEEKKKKRERKKRLGASGISSGTSTPRRQKTAFMTAEEIKRAAPGLHIPDAFAPILDMTGPGNKLLTSTSGLLTPTSAAAPESAEAIEARKIVRRAHADLAAFSEEWRSLEERKSWVELELRQHEQETADLAADLERMGVFAGIVTNELPAATEWQDKIRCLQKAIDAVGPPSGEVTDIAVAAIHPFFRDPDWILLEEPKRFATELNDMRGLLTKSATNEKSIDKMNTTANGLNDTDLYRQHHKATTPYETMMYKLWYPKARGGIRDWDVYDPVPLLAVLEAWNSLLPAFVRAQFLQDVVRKLETAVSEWNPRKKRQSYKLPHLWLFPWLQYLPSYHLDPKGTGLVADVRRKFRQLVDVWEFDRGVVPGLTQWRDVLGSQWQPLIMSHVLPSMGRYLRENFRVDPGDQEPYLPMLMGTLRWSSVLGSKVLAEVIVAEVFPLWHDKLGEWLQLEEVNLEEVYACNDATSGDFLRSILLLWRNGVACVQDINPGCGVCRSHILKLQSESWRTNFRLWFDRTVAKACDTLHARTAAIMDLCISLVLADSDTLSRQSKGYQ</sequence>
<dbReference type="STRING" id="498257.G2XJ82"/>
<protein>
    <recommendedName>
        <fullName evidence="8">G-patch domain-containing protein</fullName>
    </recommendedName>
</protein>
<dbReference type="GeneID" id="20711677"/>
<evidence type="ECO:0000256" key="4">
    <source>
        <dbReference type="ARBA" id="ARBA00022728"/>
    </source>
</evidence>
<feature type="compositionally biased region" description="Basic and acidic residues" evidence="7">
    <location>
        <begin position="104"/>
        <end position="115"/>
    </location>
</feature>
<dbReference type="GO" id="GO:0000390">
    <property type="term" value="P:spliceosomal complex disassembly"/>
    <property type="evidence" value="ECO:0007669"/>
    <property type="project" value="InterPro"/>
</dbReference>
<dbReference type="GO" id="GO:0003676">
    <property type="term" value="F:nucleic acid binding"/>
    <property type="evidence" value="ECO:0007669"/>
    <property type="project" value="InterPro"/>
</dbReference>
<dbReference type="Pfam" id="PF01585">
    <property type="entry name" value="G-patch"/>
    <property type="match status" value="1"/>
</dbReference>
<dbReference type="Proteomes" id="UP000001611">
    <property type="component" value="Unassembled WGS sequence"/>
</dbReference>
<evidence type="ECO:0000256" key="2">
    <source>
        <dbReference type="ARBA" id="ARBA00010900"/>
    </source>
</evidence>
<dbReference type="PANTHER" id="PTHR23329:SF1">
    <property type="entry name" value="TUFTELIN-INTERACTING PROTEIN 11"/>
    <property type="match status" value="1"/>
</dbReference>